<dbReference type="SUPFAM" id="SSF47240">
    <property type="entry name" value="Ferritin-like"/>
    <property type="match status" value="1"/>
</dbReference>
<dbReference type="Pfam" id="PF13668">
    <property type="entry name" value="Ferritin_2"/>
    <property type="match status" value="1"/>
</dbReference>
<sequence length="306" mass="34156">MNILNILSELEKVDAERYEHLSPRRSAMKDFFHWAKKVTLVSLPLNAGNLFGQAFGQSTSNSSVDALNLLLTVEYLSFNFYQNALVKTPALIPDSAKPVFNIIQEQEQAHINLLIKKIQSLGGTPRAAMPYEAFDYTKVNVNVNTNYATFLRTAMTIEDFSVRVYKGQAIVLLAEKTVLQSVVQIHTIQARHSAQLRKMVYDQQIANLKNLRPWPSNRKTDAGVVDDTNYNDSTVGTVSAVYFRDDATLANAENKIIQSGQQLTGLNGFKEITPSAAAESFDEYLQTATVKTIANTIYLKDGYKFG</sequence>
<evidence type="ECO:0000313" key="1">
    <source>
        <dbReference type="EMBL" id="SDL39078.1"/>
    </source>
</evidence>
<gene>
    <name evidence="1" type="ORF">SAMN05421820_101324</name>
</gene>
<dbReference type="CDD" id="cd00657">
    <property type="entry name" value="Ferritin_like"/>
    <property type="match status" value="1"/>
</dbReference>
<reference evidence="2" key="1">
    <citation type="submission" date="2016-10" db="EMBL/GenBank/DDBJ databases">
        <authorList>
            <person name="Varghese N."/>
            <person name="Submissions S."/>
        </authorList>
    </citation>
    <scope>NUCLEOTIDE SEQUENCE [LARGE SCALE GENOMIC DNA]</scope>
    <source>
        <strain evidence="2">DSM 19110</strain>
    </source>
</reference>
<dbReference type="EMBL" id="FNGY01000001">
    <property type="protein sequence ID" value="SDL39078.1"/>
    <property type="molecule type" value="Genomic_DNA"/>
</dbReference>
<protein>
    <submittedName>
        <fullName evidence="1">Ferritin-like domain-containing protein</fullName>
    </submittedName>
</protein>
<dbReference type="Gene3D" id="1.20.1260.10">
    <property type="match status" value="1"/>
</dbReference>
<dbReference type="Proteomes" id="UP000183200">
    <property type="component" value="Unassembled WGS sequence"/>
</dbReference>
<accession>A0A1G9JNG5</accession>
<dbReference type="OrthoDB" id="954262at2"/>
<organism evidence="1 2">
    <name type="scientific">Pedobacter steynii</name>
    <dbReference type="NCBI Taxonomy" id="430522"/>
    <lineage>
        <taxon>Bacteria</taxon>
        <taxon>Pseudomonadati</taxon>
        <taxon>Bacteroidota</taxon>
        <taxon>Sphingobacteriia</taxon>
        <taxon>Sphingobacteriales</taxon>
        <taxon>Sphingobacteriaceae</taxon>
        <taxon>Pedobacter</taxon>
    </lineage>
</organism>
<dbReference type="InterPro" id="IPR012347">
    <property type="entry name" value="Ferritin-like"/>
</dbReference>
<proteinExistence type="predicted"/>
<evidence type="ECO:0000313" key="2">
    <source>
        <dbReference type="Proteomes" id="UP000183200"/>
    </source>
</evidence>
<name>A0A1G9JNG5_9SPHI</name>
<dbReference type="AlphaFoldDB" id="A0A1G9JNG5"/>
<dbReference type="InterPro" id="IPR009078">
    <property type="entry name" value="Ferritin-like_SF"/>
</dbReference>
<keyword evidence="2" id="KW-1185">Reference proteome</keyword>
<dbReference type="RefSeq" id="WP_074604317.1">
    <property type="nucleotide sequence ID" value="NZ_FNGY01000001.1"/>
</dbReference>